<dbReference type="AlphaFoldDB" id="A0A6G1EBG9"/>
<protein>
    <submittedName>
        <fullName evidence="1">Uncharacterized protein</fullName>
    </submittedName>
</protein>
<reference evidence="1 2" key="1">
    <citation type="submission" date="2019-11" db="EMBL/GenBank/DDBJ databases">
        <title>Whole genome sequence of Oryza granulata.</title>
        <authorList>
            <person name="Li W."/>
        </authorList>
    </citation>
    <scope>NUCLEOTIDE SEQUENCE [LARGE SCALE GENOMIC DNA]</scope>
    <source>
        <strain evidence="2">cv. Menghai</strain>
        <tissue evidence="1">Leaf</tissue>
    </source>
</reference>
<evidence type="ECO:0000313" key="2">
    <source>
        <dbReference type="Proteomes" id="UP000479710"/>
    </source>
</evidence>
<sequence length="133" mass="14591">MAVVGSWDNVLASGDPIFVFMGQAAAEGRCRWLIVVVAWFRSNGNEEQRGPAASSPADGLSSCRRTFHSQVVMHTEDEATWTMQTKAKTKPPKGLKTKTMLATWIKDETPLASDIEANMTPATRIKDGRRPAN</sequence>
<comment type="caution">
    <text evidence="1">The sequence shown here is derived from an EMBL/GenBank/DDBJ whole genome shotgun (WGS) entry which is preliminary data.</text>
</comment>
<accession>A0A6G1EBG9</accession>
<dbReference type="EMBL" id="SPHZ02000004">
    <property type="protein sequence ID" value="KAF0921936.1"/>
    <property type="molecule type" value="Genomic_DNA"/>
</dbReference>
<gene>
    <name evidence="1" type="ORF">E2562_020544</name>
</gene>
<organism evidence="1 2">
    <name type="scientific">Oryza meyeriana var. granulata</name>
    <dbReference type="NCBI Taxonomy" id="110450"/>
    <lineage>
        <taxon>Eukaryota</taxon>
        <taxon>Viridiplantae</taxon>
        <taxon>Streptophyta</taxon>
        <taxon>Embryophyta</taxon>
        <taxon>Tracheophyta</taxon>
        <taxon>Spermatophyta</taxon>
        <taxon>Magnoliopsida</taxon>
        <taxon>Liliopsida</taxon>
        <taxon>Poales</taxon>
        <taxon>Poaceae</taxon>
        <taxon>BOP clade</taxon>
        <taxon>Oryzoideae</taxon>
        <taxon>Oryzeae</taxon>
        <taxon>Oryzinae</taxon>
        <taxon>Oryza</taxon>
        <taxon>Oryza meyeriana</taxon>
    </lineage>
</organism>
<name>A0A6G1EBG9_9ORYZ</name>
<dbReference type="Proteomes" id="UP000479710">
    <property type="component" value="Unassembled WGS sequence"/>
</dbReference>
<keyword evidence="2" id="KW-1185">Reference proteome</keyword>
<proteinExistence type="predicted"/>
<evidence type="ECO:0000313" key="1">
    <source>
        <dbReference type="EMBL" id="KAF0921936.1"/>
    </source>
</evidence>